<accession>A0A5C0SQ20</accession>
<dbReference type="KEGG" id="them:FPV09_04510"/>
<dbReference type="AlphaFoldDB" id="A0A5C0SQ20"/>
<evidence type="ECO:0000313" key="1">
    <source>
        <dbReference type="EMBL" id="QEK15806.1"/>
    </source>
</evidence>
<dbReference type="EMBL" id="CP041932">
    <property type="protein sequence ID" value="QEK15806.1"/>
    <property type="molecule type" value="Genomic_DNA"/>
</dbReference>
<keyword evidence="2" id="KW-1185">Reference proteome</keyword>
<proteinExistence type="predicted"/>
<protein>
    <submittedName>
        <fullName evidence="1">Uncharacterized protein</fullName>
    </submittedName>
</protein>
<gene>
    <name evidence="1" type="ORF">FPV09_04510</name>
</gene>
<sequence>MGQKIIVNGRVKQLPRVFRNEEELMEFLKEVVERVSENPEKYFMKNGRWKSNVRIKNLDLHELGIHVEGIEKITLKFSREGDYYVLKTAYPTQGKAIYQYESWSGRWVING</sequence>
<reference evidence="1 2" key="1">
    <citation type="submission" date="2019-07" db="EMBL/GenBank/DDBJ databases">
        <title>Complete genome of Thermococcus acidophilus.</title>
        <authorList>
            <person name="Li X."/>
        </authorList>
    </citation>
    <scope>NUCLEOTIDE SEQUENCE [LARGE SCALE GENOMIC DNA]</scope>
    <source>
        <strain evidence="1 2">SY113</strain>
    </source>
</reference>
<name>A0A5C0SQ20_9EURY</name>
<organism evidence="1 2">
    <name type="scientific">Thermococcus aciditolerans</name>
    <dbReference type="NCBI Taxonomy" id="2598455"/>
    <lineage>
        <taxon>Archaea</taxon>
        <taxon>Methanobacteriati</taxon>
        <taxon>Methanobacteriota</taxon>
        <taxon>Thermococci</taxon>
        <taxon>Thermococcales</taxon>
        <taxon>Thermococcaceae</taxon>
        <taxon>Thermococcus</taxon>
    </lineage>
</organism>
<evidence type="ECO:0000313" key="2">
    <source>
        <dbReference type="Proteomes" id="UP000322631"/>
    </source>
</evidence>
<dbReference type="Proteomes" id="UP000322631">
    <property type="component" value="Chromosome"/>
</dbReference>